<dbReference type="EMBL" id="LFQU01000026">
    <property type="protein sequence ID" value="KOO67766.1"/>
    <property type="molecule type" value="Genomic_DNA"/>
</dbReference>
<proteinExistence type="predicted"/>
<organism evidence="3 4">
    <name type="scientific">Xylanibacter rarus</name>
    <dbReference type="NCBI Taxonomy" id="1676614"/>
    <lineage>
        <taxon>Bacteria</taxon>
        <taxon>Pseudomonadati</taxon>
        <taxon>Bacteroidota</taxon>
        <taxon>Bacteroidia</taxon>
        <taxon>Bacteroidales</taxon>
        <taxon>Prevotellaceae</taxon>
        <taxon>Xylanibacter</taxon>
    </lineage>
</organism>
<evidence type="ECO:0008006" key="5">
    <source>
        <dbReference type="Google" id="ProtNLM"/>
    </source>
</evidence>
<evidence type="ECO:0000259" key="2">
    <source>
        <dbReference type="Pfam" id="PF18962"/>
    </source>
</evidence>
<dbReference type="Pfam" id="PF18962">
    <property type="entry name" value="Por_Secre_tail"/>
    <property type="match status" value="1"/>
</dbReference>
<reference evidence="3 4" key="1">
    <citation type="submission" date="2015-06" db="EMBL/GenBank/DDBJ databases">
        <title>Prevotella sp. 109, sp. nov., a novel member of the family Prevotellaceae isolated from human faeces.</title>
        <authorList>
            <person name="Shkoporov A.N."/>
            <person name="Chaplin A.V."/>
            <person name="Kafarskaia L.I."/>
            <person name="Efimov B.A."/>
        </authorList>
    </citation>
    <scope>NUCLEOTIDE SEQUENCE [LARGE SCALE GENOMIC DNA]</scope>
    <source>
        <strain evidence="3 4">109</strain>
    </source>
</reference>
<evidence type="ECO:0000313" key="4">
    <source>
        <dbReference type="Proteomes" id="UP000036951"/>
    </source>
</evidence>
<name>A0A8E1QXZ8_9BACT</name>
<comment type="caution">
    <text evidence="3">The sequence shown here is derived from an EMBL/GenBank/DDBJ whole genome shotgun (WGS) entry which is preliminary data.</text>
</comment>
<dbReference type="Proteomes" id="UP000036951">
    <property type="component" value="Unassembled WGS sequence"/>
</dbReference>
<accession>A0A8E1QXZ8</accession>
<dbReference type="AlphaFoldDB" id="A0A8E1QXZ8"/>
<evidence type="ECO:0000313" key="3">
    <source>
        <dbReference type="EMBL" id="KOO67766.1"/>
    </source>
</evidence>
<dbReference type="InterPro" id="IPR026444">
    <property type="entry name" value="Secre_tail"/>
</dbReference>
<gene>
    <name evidence="3" type="ORF">ACU52_11805</name>
</gene>
<dbReference type="InterPro" id="IPR028203">
    <property type="entry name" value="PSII_CF48-like_dom"/>
</dbReference>
<dbReference type="InterPro" id="IPR015943">
    <property type="entry name" value="WD40/YVTN_repeat-like_dom_sf"/>
</dbReference>
<feature type="domain" description="Secretion system C-terminal sorting" evidence="2">
    <location>
        <begin position="679"/>
        <end position="749"/>
    </location>
</feature>
<feature type="domain" description="Photosynthesis system II assembly factor Ycf48/Hcf136-like" evidence="1">
    <location>
        <begin position="257"/>
        <end position="333"/>
    </location>
</feature>
<dbReference type="Pfam" id="PF14870">
    <property type="entry name" value="PSII_BNR"/>
    <property type="match status" value="1"/>
</dbReference>
<dbReference type="NCBIfam" id="TIGR04183">
    <property type="entry name" value="Por_Secre_tail"/>
    <property type="match status" value="1"/>
</dbReference>
<evidence type="ECO:0000259" key="1">
    <source>
        <dbReference type="Pfam" id="PF14870"/>
    </source>
</evidence>
<protein>
    <recommendedName>
        <fullName evidence="5">Secretion system C-terminal sorting domain-containing protein</fullName>
    </recommendedName>
</protein>
<keyword evidence="4" id="KW-1185">Reference proteome</keyword>
<dbReference type="SUPFAM" id="SSF110296">
    <property type="entry name" value="Oligoxyloglucan reducing end-specific cellobiohydrolase"/>
    <property type="match status" value="1"/>
</dbReference>
<sequence length="751" mass="81830">MQKNNFTPLSISNDGTVSGTYGQAMPYYLWSSQDGNMTEIGSTSNGPGSSGNGIISADGNYVSGIVRTTIKPITELQRKSYVDKYTFTDIVNINGGYIAVGKTEDNKGIVIRNTGFNTRWNPTNMDSPINTICFLNDYVGIIAGDNGFYQTTISSGSWWADEYEHPGKDDDVDKFVAVDFSGEFYGAAAAVLADGSGALYYSENGAETWSAATGWEGHPTAICHASDKKFYMVTEEGRIYTSEGAGEWTQCGDLGKALKAVSFADTEKGIVVGDNIIAVTTDGGTTWTEIEAYASGTWLSAVWNGDDVYVTGKGEAIIYSADNGKTWEQINTDLADTEGTVNSIIYNGKELYTCGTSSTFYFRQSEATETQIREMARYDRNADEWTPLGFFSPMGESGSSGYCVSGDGKSVGGNAYVIRNADSFKFKNVAAAAVWNEEDGKLIELPGLYQEKASNARVDALNADGTVAVGYQDIDGMWTSSVWKKENGVWGDGIILFKDKEVGLADYKNIMQMCSCVSPNGKWVGGYGNDASYYETAEDQKMAEPYIWSEETGVMRLGILENTPAKEGYYGYVSSISNDGSMAFGTFQTTMPGIEIWGVPFIWTKEDGMRDLNDWITEKYNTDLEGYRIYGVSDLSDNGQYLLCYIRKDYDFGACVIDLNAEGTDISLGETAADNSVRIYPNPVSDMIHIDLNSAENVKISLYGLTGNVVKTAAESGTTATMNVTDVPEGMYILVVDNGKNKTVRKMHITH</sequence>
<dbReference type="Gene3D" id="2.130.10.10">
    <property type="entry name" value="YVTN repeat-like/Quinoprotein amine dehydrogenase"/>
    <property type="match status" value="1"/>
</dbReference>